<accession>A0ABW6FH65</accession>
<keyword evidence="3" id="KW-1185">Reference proteome</keyword>
<reference evidence="2 3" key="1">
    <citation type="submission" date="2024-09" db="EMBL/GenBank/DDBJ databases">
        <title>The Natural Products Discovery Center: Release of the First 8490 Sequenced Strains for Exploring Actinobacteria Biosynthetic Diversity.</title>
        <authorList>
            <person name="Kalkreuter E."/>
            <person name="Kautsar S.A."/>
            <person name="Yang D."/>
            <person name="Bader C.D."/>
            <person name="Teijaro C.N."/>
            <person name="Fluegel L."/>
            <person name="Davis C.M."/>
            <person name="Simpson J.R."/>
            <person name="Lauterbach L."/>
            <person name="Steele A.D."/>
            <person name="Gui C."/>
            <person name="Meng S."/>
            <person name="Li G."/>
            <person name="Viehrig K."/>
            <person name="Ye F."/>
            <person name="Su P."/>
            <person name="Kiefer A.F."/>
            <person name="Nichols A."/>
            <person name="Cepeda A.J."/>
            <person name="Yan W."/>
            <person name="Fan B."/>
            <person name="Jiang Y."/>
            <person name="Adhikari A."/>
            <person name="Zheng C.-J."/>
            <person name="Schuster L."/>
            <person name="Cowan T.M."/>
            <person name="Smanski M.J."/>
            <person name="Chevrette M.G."/>
            <person name="De Carvalho L.P.S."/>
            <person name="Shen B."/>
        </authorList>
    </citation>
    <scope>NUCLEOTIDE SEQUENCE [LARGE SCALE GENOMIC DNA]</scope>
    <source>
        <strain evidence="2 3">NPDC058348</strain>
    </source>
</reference>
<sequence length="250" mass="25805">MAEERFTRRTVTVVMAVIAALAFVFSFGNVWALALRLGVPHPIAPLIAPMVDLSVVGLLVALRFLALRGVPKEELKAGTRLLHLCGLLTLALNTAEPLLAGRYGRACLDTVAPLLLLGWGHVGPAFLTQFHTLTRPTPPLEATAATLVTEPVPGVAPSPASTLPTPAPDTVATPIEELEPAPAPAAAPPVIVTMTGRPASGPALPAALLDAARRIADTHRAEHGTPISAAHLGTRMGVALPVATAALAQL</sequence>
<keyword evidence="1" id="KW-1133">Transmembrane helix</keyword>
<dbReference type="RefSeq" id="WP_386708443.1">
    <property type="nucleotide sequence ID" value="NZ_JBHXIJ010000013.1"/>
</dbReference>
<name>A0ABW6FH65_9ACTN</name>
<feature type="transmembrane region" description="Helical" evidence="1">
    <location>
        <begin position="12"/>
        <end position="34"/>
    </location>
</feature>
<protein>
    <submittedName>
        <fullName evidence="2">DUF2637 domain-containing protein</fullName>
    </submittedName>
</protein>
<proteinExistence type="predicted"/>
<organism evidence="2 3">
    <name type="scientific">Streptomyces albidochromogenes</name>
    <dbReference type="NCBI Taxonomy" id="329524"/>
    <lineage>
        <taxon>Bacteria</taxon>
        <taxon>Bacillati</taxon>
        <taxon>Actinomycetota</taxon>
        <taxon>Actinomycetes</taxon>
        <taxon>Kitasatosporales</taxon>
        <taxon>Streptomycetaceae</taxon>
        <taxon>Streptomyces</taxon>
    </lineage>
</organism>
<evidence type="ECO:0000313" key="3">
    <source>
        <dbReference type="Proteomes" id="UP001598448"/>
    </source>
</evidence>
<dbReference type="InterPro" id="IPR021235">
    <property type="entry name" value="DUF2637"/>
</dbReference>
<evidence type="ECO:0000313" key="2">
    <source>
        <dbReference type="EMBL" id="MFD5098096.1"/>
    </source>
</evidence>
<dbReference type="EMBL" id="JBHXIJ010000013">
    <property type="protein sequence ID" value="MFD5098096.1"/>
    <property type="molecule type" value="Genomic_DNA"/>
</dbReference>
<dbReference type="Pfam" id="PF10935">
    <property type="entry name" value="DUF2637"/>
    <property type="match status" value="1"/>
</dbReference>
<keyword evidence="1" id="KW-0472">Membrane</keyword>
<feature type="transmembrane region" description="Helical" evidence="1">
    <location>
        <begin position="46"/>
        <end position="66"/>
    </location>
</feature>
<comment type="caution">
    <text evidence="2">The sequence shown here is derived from an EMBL/GenBank/DDBJ whole genome shotgun (WGS) entry which is preliminary data.</text>
</comment>
<evidence type="ECO:0000256" key="1">
    <source>
        <dbReference type="SAM" id="Phobius"/>
    </source>
</evidence>
<keyword evidence="1" id="KW-0812">Transmembrane</keyword>
<gene>
    <name evidence="2" type="ORF">ACFWJN_03780</name>
</gene>
<dbReference type="Proteomes" id="UP001598448">
    <property type="component" value="Unassembled WGS sequence"/>
</dbReference>